<keyword evidence="2 6" id="KW-0812">Transmembrane</keyword>
<feature type="region of interest" description="Disordered" evidence="5">
    <location>
        <begin position="1"/>
        <end position="29"/>
    </location>
</feature>
<dbReference type="GO" id="GO:0005886">
    <property type="term" value="C:plasma membrane"/>
    <property type="evidence" value="ECO:0007669"/>
    <property type="project" value="TreeGrafter"/>
</dbReference>
<evidence type="ECO:0000256" key="4">
    <source>
        <dbReference type="ARBA" id="ARBA00023136"/>
    </source>
</evidence>
<gene>
    <name evidence="8" type="ORF">L207DRAFT_580943</name>
</gene>
<protein>
    <submittedName>
        <fullName evidence="8">MFS general substrate transporter</fullName>
    </submittedName>
</protein>
<keyword evidence="9" id="KW-1185">Reference proteome</keyword>
<feature type="transmembrane region" description="Helical" evidence="6">
    <location>
        <begin position="487"/>
        <end position="507"/>
    </location>
</feature>
<feature type="transmembrane region" description="Helical" evidence="6">
    <location>
        <begin position="183"/>
        <end position="203"/>
    </location>
</feature>
<evidence type="ECO:0000256" key="5">
    <source>
        <dbReference type="SAM" id="MobiDB-lite"/>
    </source>
</evidence>
<accession>A0A2J6RUU2</accession>
<name>A0A2J6RUU2_HYAVF</name>
<evidence type="ECO:0000313" key="8">
    <source>
        <dbReference type="EMBL" id="PMD42275.1"/>
    </source>
</evidence>
<comment type="subcellular location">
    <subcellularLocation>
        <location evidence="1">Membrane</location>
        <topology evidence="1">Multi-pass membrane protein</topology>
    </subcellularLocation>
</comment>
<dbReference type="PROSITE" id="PS50850">
    <property type="entry name" value="MFS"/>
    <property type="match status" value="1"/>
</dbReference>
<dbReference type="SUPFAM" id="SSF103473">
    <property type="entry name" value="MFS general substrate transporter"/>
    <property type="match status" value="1"/>
</dbReference>
<feature type="transmembrane region" description="Helical" evidence="6">
    <location>
        <begin position="350"/>
        <end position="370"/>
    </location>
</feature>
<dbReference type="InterPro" id="IPR011701">
    <property type="entry name" value="MFS"/>
</dbReference>
<proteinExistence type="predicted"/>
<feature type="transmembrane region" description="Helical" evidence="6">
    <location>
        <begin position="238"/>
        <end position="258"/>
    </location>
</feature>
<feature type="compositionally biased region" description="Polar residues" evidence="5">
    <location>
        <begin position="13"/>
        <end position="23"/>
    </location>
</feature>
<evidence type="ECO:0000256" key="3">
    <source>
        <dbReference type="ARBA" id="ARBA00022989"/>
    </source>
</evidence>
<dbReference type="PANTHER" id="PTHR23502:SF187">
    <property type="entry name" value="TRANSPORTER, PUTATIVE (AFU_ORTHOLOGUE AFUA_2G17840)-RELATED"/>
    <property type="match status" value="1"/>
</dbReference>
<feature type="domain" description="Major facilitator superfamily (MFS) profile" evidence="7">
    <location>
        <begin position="84"/>
        <end position="509"/>
    </location>
</feature>
<dbReference type="PANTHER" id="PTHR23502">
    <property type="entry name" value="MAJOR FACILITATOR SUPERFAMILY"/>
    <property type="match status" value="1"/>
</dbReference>
<evidence type="ECO:0000256" key="1">
    <source>
        <dbReference type="ARBA" id="ARBA00004141"/>
    </source>
</evidence>
<feature type="transmembrane region" description="Helical" evidence="6">
    <location>
        <begin position="390"/>
        <end position="413"/>
    </location>
</feature>
<keyword evidence="3 6" id="KW-1133">Transmembrane helix</keyword>
<dbReference type="Proteomes" id="UP000235786">
    <property type="component" value="Unassembled WGS sequence"/>
</dbReference>
<evidence type="ECO:0000256" key="2">
    <source>
        <dbReference type="ARBA" id="ARBA00022692"/>
    </source>
</evidence>
<dbReference type="InterPro" id="IPR036259">
    <property type="entry name" value="MFS_trans_sf"/>
</dbReference>
<feature type="transmembrane region" description="Helical" evidence="6">
    <location>
        <begin position="151"/>
        <end position="171"/>
    </location>
</feature>
<evidence type="ECO:0000313" key="9">
    <source>
        <dbReference type="Proteomes" id="UP000235786"/>
    </source>
</evidence>
<keyword evidence="4 6" id="KW-0472">Membrane</keyword>
<feature type="transmembrane region" description="Helical" evidence="6">
    <location>
        <begin position="83"/>
        <end position="107"/>
    </location>
</feature>
<dbReference type="InterPro" id="IPR020846">
    <property type="entry name" value="MFS_dom"/>
</dbReference>
<dbReference type="Gene3D" id="1.20.1250.20">
    <property type="entry name" value="MFS general substrate transporter like domains"/>
    <property type="match status" value="1"/>
</dbReference>
<dbReference type="Pfam" id="PF07690">
    <property type="entry name" value="MFS_1"/>
    <property type="match status" value="1"/>
</dbReference>
<feature type="transmembrane region" description="Helical" evidence="6">
    <location>
        <begin position="317"/>
        <end position="338"/>
    </location>
</feature>
<evidence type="ECO:0000256" key="6">
    <source>
        <dbReference type="SAM" id="Phobius"/>
    </source>
</evidence>
<reference evidence="8 9" key="1">
    <citation type="submission" date="2016-04" db="EMBL/GenBank/DDBJ databases">
        <title>A degradative enzymes factory behind the ericoid mycorrhizal symbiosis.</title>
        <authorList>
            <consortium name="DOE Joint Genome Institute"/>
            <person name="Martino E."/>
            <person name="Morin E."/>
            <person name="Grelet G."/>
            <person name="Kuo A."/>
            <person name="Kohler A."/>
            <person name="Daghino S."/>
            <person name="Barry K."/>
            <person name="Choi C."/>
            <person name="Cichocki N."/>
            <person name="Clum A."/>
            <person name="Copeland A."/>
            <person name="Hainaut M."/>
            <person name="Haridas S."/>
            <person name="Labutti K."/>
            <person name="Lindquist E."/>
            <person name="Lipzen A."/>
            <person name="Khouja H.-R."/>
            <person name="Murat C."/>
            <person name="Ohm R."/>
            <person name="Olson A."/>
            <person name="Spatafora J."/>
            <person name="Veneault-Fourrey C."/>
            <person name="Henrissat B."/>
            <person name="Grigoriev I."/>
            <person name="Martin F."/>
            <person name="Perotto S."/>
        </authorList>
    </citation>
    <scope>NUCLEOTIDE SEQUENCE [LARGE SCALE GENOMIC DNA]</scope>
    <source>
        <strain evidence="8 9">F</strain>
    </source>
</reference>
<dbReference type="EMBL" id="KZ613943">
    <property type="protein sequence ID" value="PMD42275.1"/>
    <property type="molecule type" value="Genomic_DNA"/>
</dbReference>
<feature type="transmembrane region" description="Helical" evidence="6">
    <location>
        <begin position="209"/>
        <end position="231"/>
    </location>
</feature>
<feature type="transmembrane region" description="Helical" evidence="6">
    <location>
        <begin position="128"/>
        <end position="145"/>
    </location>
</feature>
<dbReference type="GO" id="GO:0022857">
    <property type="term" value="F:transmembrane transporter activity"/>
    <property type="evidence" value="ECO:0007669"/>
    <property type="project" value="InterPro"/>
</dbReference>
<dbReference type="STRING" id="1149755.A0A2J6RUU2"/>
<organism evidence="8 9">
    <name type="scientific">Hyaloscypha variabilis (strain UAMH 11265 / GT02V1 / F)</name>
    <name type="common">Meliniomyces variabilis</name>
    <dbReference type="NCBI Taxonomy" id="1149755"/>
    <lineage>
        <taxon>Eukaryota</taxon>
        <taxon>Fungi</taxon>
        <taxon>Dikarya</taxon>
        <taxon>Ascomycota</taxon>
        <taxon>Pezizomycotina</taxon>
        <taxon>Leotiomycetes</taxon>
        <taxon>Helotiales</taxon>
        <taxon>Hyaloscyphaceae</taxon>
        <taxon>Hyaloscypha</taxon>
        <taxon>Hyaloscypha variabilis</taxon>
    </lineage>
</organism>
<dbReference type="AlphaFoldDB" id="A0A2J6RUU2"/>
<feature type="transmembrane region" description="Helical" evidence="6">
    <location>
        <begin position="425"/>
        <end position="445"/>
    </location>
</feature>
<evidence type="ECO:0000259" key="7">
    <source>
        <dbReference type="PROSITE" id="PS50850"/>
    </source>
</evidence>
<sequence>MATNLDDTEKGPSPTTQLESTPSEPDLDEIGEVNGYIVDVSALTDKSLAERLKLAPDGHTILIPQPSDDPNDPLNWSWQKKHITLIIIGMTAFLPDYGSATGAVALIPQSKIWGIPENTVNHSQAGNVFMLGPGGLATIILAAYFGRLPVLFFFVIFAFLTAAWCAAATSFDSFMTARVLNGFFSTVAQGGGLMFIKDIFFFHEHPRKINIWAGFVILSPYLGPLFTAFILNVTKWNWGFWLLTMLTGLCLILITLFVDETFYNRRISAAQQPVRKSRWLRLVGIEQWKSRKQRSTLWQAFVRPWKVLAKPTVLLSMTYYCFTFAWAVGINTTLSIFVTPLYGFGLKQVGFFYFTPVVATLLGEFAGHWLHDLAGRIYMRRHNGVLEPEGRLSVIWLGTPFVVSGLVLIGFCLENGYHYMLTSLAWGLYVFGLMIITVAIASYNLDSYPEGSGEVGQWLNQSRTLGGFTISYVQVQWAQASGTERSFGVQAGVCAFVFFIIVFLQIYGKRLRTWSGRLNFKTN</sequence>
<dbReference type="OrthoDB" id="2533084at2759"/>